<evidence type="ECO:0000313" key="1">
    <source>
        <dbReference type="EMBL" id="MFC3491504.1"/>
    </source>
</evidence>
<dbReference type="Proteomes" id="UP001595712">
    <property type="component" value="Unassembled WGS sequence"/>
</dbReference>
<reference evidence="2" key="1">
    <citation type="journal article" date="2019" name="Int. J. Syst. Evol. Microbiol.">
        <title>The Global Catalogue of Microorganisms (GCM) 10K type strain sequencing project: providing services to taxonomists for standard genome sequencing and annotation.</title>
        <authorList>
            <consortium name="The Broad Institute Genomics Platform"/>
            <consortium name="The Broad Institute Genome Sequencing Center for Infectious Disease"/>
            <person name="Wu L."/>
            <person name="Ma J."/>
        </authorList>
    </citation>
    <scope>NUCLEOTIDE SEQUENCE [LARGE SCALE GENOMIC DNA]</scope>
    <source>
        <strain evidence="2">CGMCC 4.7396</strain>
    </source>
</reference>
<dbReference type="EMBL" id="JBHRWO010000004">
    <property type="protein sequence ID" value="MFC3491504.1"/>
    <property type="molecule type" value="Genomic_DNA"/>
</dbReference>
<protein>
    <submittedName>
        <fullName evidence="1">Uncharacterized protein</fullName>
    </submittedName>
</protein>
<gene>
    <name evidence="1" type="ORF">ACFO8M_03260</name>
</gene>
<sequence>MENVKYFFKTDAEWPRENPAGILRRHSAGDEVYNFRLRRWTATDFFEKHRLGHQDFDFVEVPEEEAEQMLAVKQRAQAERERNG</sequence>
<name>A0ABV7PVH6_9ACTN</name>
<evidence type="ECO:0000313" key="2">
    <source>
        <dbReference type="Proteomes" id="UP001595712"/>
    </source>
</evidence>
<keyword evidence="2" id="KW-1185">Reference proteome</keyword>
<organism evidence="1 2">
    <name type="scientific">Glycomyces rhizosphaerae</name>
    <dbReference type="NCBI Taxonomy" id="2054422"/>
    <lineage>
        <taxon>Bacteria</taxon>
        <taxon>Bacillati</taxon>
        <taxon>Actinomycetota</taxon>
        <taxon>Actinomycetes</taxon>
        <taxon>Glycomycetales</taxon>
        <taxon>Glycomycetaceae</taxon>
        <taxon>Glycomyces</taxon>
    </lineage>
</organism>
<dbReference type="RefSeq" id="WP_387970413.1">
    <property type="nucleotide sequence ID" value="NZ_JBHRWO010000004.1"/>
</dbReference>
<accession>A0ABV7PVH6</accession>
<comment type="caution">
    <text evidence="1">The sequence shown here is derived from an EMBL/GenBank/DDBJ whole genome shotgun (WGS) entry which is preliminary data.</text>
</comment>
<proteinExistence type="predicted"/>